<dbReference type="Pfam" id="PF06081">
    <property type="entry name" value="ArAE_1"/>
    <property type="match status" value="1"/>
</dbReference>
<protein>
    <submittedName>
        <fullName evidence="8">Uncharacterized membrane protein YgaE, UPF0421/DUF939 family</fullName>
    </submittedName>
</protein>
<evidence type="ECO:0000256" key="5">
    <source>
        <dbReference type="ARBA" id="ARBA00023136"/>
    </source>
</evidence>
<sequence>MNKENLIKSIKITLGVAVGVLIAKWLHMDFYSSVATIVIVSMLSDKKQSLKMAGIRLLAAVISLALSSIMFTVFGFTLAVFIAYIFLFTLLMYKLDAVTAIVLNVVLVMHIYSLGEISYSILLNEFGLMFLGITVALVINFFVLDIEGELIGYQHQVEGLLDRIFKNMGKCLVNQCGAKGVQEDLEALDAVLTQAKNRAYQYFNNYYFQENNYYVEYFTMRRQQYYIINTMQNFLTLNFLKYLEVDLLKGFTDNFVNNTRAVNTCSFQLERLNEIKHHFTFEAELPENNRHLQNRIALHQYLYSLEELVSIKMRFIEKHEKE</sequence>
<dbReference type="EMBL" id="FMWL01000005">
    <property type="protein sequence ID" value="SCZ78831.1"/>
    <property type="molecule type" value="Genomic_DNA"/>
</dbReference>
<proteinExistence type="predicted"/>
<dbReference type="InterPro" id="IPR052984">
    <property type="entry name" value="UPF0421"/>
</dbReference>
<dbReference type="Pfam" id="PF11728">
    <property type="entry name" value="ArAE_1_C"/>
    <property type="match status" value="1"/>
</dbReference>
<dbReference type="PANTHER" id="PTHR40064">
    <property type="entry name" value="MEMBRANE PROTEIN-RELATED"/>
    <property type="match status" value="1"/>
</dbReference>
<keyword evidence="4 6" id="KW-1133">Transmembrane helix</keyword>
<keyword evidence="3 6" id="KW-0812">Transmembrane</keyword>
<dbReference type="STRING" id="1120920.SAMN03080599_01463"/>
<evidence type="ECO:0000256" key="4">
    <source>
        <dbReference type="ARBA" id="ARBA00022989"/>
    </source>
</evidence>
<evidence type="ECO:0000256" key="2">
    <source>
        <dbReference type="ARBA" id="ARBA00022475"/>
    </source>
</evidence>
<dbReference type="GO" id="GO:0005886">
    <property type="term" value="C:plasma membrane"/>
    <property type="evidence" value="ECO:0007669"/>
    <property type="project" value="UniProtKB-SubCell"/>
</dbReference>
<dbReference type="InterPro" id="IPR010343">
    <property type="entry name" value="ArAE_1"/>
</dbReference>
<dbReference type="InterPro" id="IPR021062">
    <property type="entry name" value="ArAE_1_C"/>
</dbReference>
<accession>A0A1G5RZE6</accession>
<dbReference type="Gene3D" id="1.20.120.940">
    <property type="entry name" value="Putative aromatic acid exporter, C-terminal domain"/>
    <property type="match status" value="1"/>
</dbReference>
<dbReference type="AlphaFoldDB" id="A0A1G5RZE6"/>
<dbReference type="Proteomes" id="UP000199208">
    <property type="component" value="Unassembled WGS sequence"/>
</dbReference>
<dbReference type="PANTHER" id="PTHR40064:SF1">
    <property type="entry name" value="MEMBRANE PROTEIN"/>
    <property type="match status" value="1"/>
</dbReference>
<comment type="subcellular location">
    <subcellularLocation>
        <location evidence="1">Cell membrane</location>
        <topology evidence="1">Multi-pass membrane protein</topology>
    </subcellularLocation>
</comment>
<feature type="domain" description="Putative aromatic acid exporter C-terminal" evidence="7">
    <location>
        <begin position="148"/>
        <end position="312"/>
    </location>
</feature>
<reference evidence="8 9" key="1">
    <citation type="submission" date="2016-10" db="EMBL/GenBank/DDBJ databases">
        <authorList>
            <person name="de Groot N.N."/>
        </authorList>
    </citation>
    <scope>NUCLEOTIDE SEQUENCE [LARGE SCALE GENOMIC DNA]</scope>
    <source>
        <strain evidence="8 9">DSM 2784</strain>
    </source>
</reference>
<feature type="transmembrane region" description="Helical" evidence="6">
    <location>
        <begin position="95"/>
        <end position="114"/>
    </location>
</feature>
<evidence type="ECO:0000256" key="6">
    <source>
        <dbReference type="SAM" id="Phobius"/>
    </source>
</evidence>
<keyword evidence="9" id="KW-1185">Reference proteome</keyword>
<keyword evidence="5 6" id="KW-0472">Membrane</keyword>
<keyword evidence="2" id="KW-1003">Cell membrane</keyword>
<evidence type="ECO:0000259" key="7">
    <source>
        <dbReference type="Pfam" id="PF11728"/>
    </source>
</evidence>
<dbReference type="InterPro" id="IPR038323">
    <property type="entry name" value="ArAE_1_C_sf"/>
</dbReference>
<feature type="transmembrane region" description="Helical" evidence="6">
    <location>
        <begin position="126"/>
        <end position="144"/>
    </location>
</feature>
<feature type="transmembrane region" description="Helical" evidence="6">
    <location>
        <begin position="55"/>
        <end position="88"/>
    </location>
</feature>
<name>A0A1G5RZE6_9FIRM</name>
<evidence type="ECO:0000256" key="3">
    <source>
        <dbReference type="ARBA" id="ARBA00022692"/>
    </source>
</evidence>
<feature type="transmembrane region" description="Helical" evidence="6">
    <location>
        <begin position="12"/>
        <end position="43"/>
    </location>
</feature>
<gene>
    <name evidence="8" type="ORF">SAMN03080599_01463</name>
</gene>
<evidence type="ECO:0000256" key="1">
    <source>
        <dbReference type="ARBA" id="ARBA00004651"/>
    </source>
</evidence>
<evidence type="ECO:0000313" key="8">
    <source>
        <dbReference type="EMBL" id="SCZ78831.1"/>
    </source>
</evidence>
<organism evidence="8 9">
    <name type="scientific">Acidaminobacter hydrogenoformans DSM 2784</name>
    <dbReference type="NCBI Taxonomy" id="1120920"/>
    <lineage>
        <taxon>Bacteria</taxon>
        <taxon>Bacillati</taxon>
        <taxon>Bacillota</taxon>
        <taxon>Clostridia</taxon>
        <taxon>Peptostreptococcales</taxon>
        <taxon>Acidaminobacteraceae</taxon>
        <taxon>Acidaminobacter</taxon>
    </lineage>
</organism>
<evidence type="ECO:0000313" key="9">
    <source>
        <dbReference type="Proteomes" id="UP000199208"/>
    </source>
</evidence>
<dbReference type="RefSeq" id="WP_170829343.1">
    <property type="nucleotide sequence ID" value="NZ_FMWL01000005.1"/>
</dbReference>